<protein>
    <submittedName>
        <fullName evidence="2">Uncharacterized protein</fullName>
    </submittedName>
</protein>
<organism evidence="2 3">
    <name type="scientific">Candidatus Gottesmanbacteria bacterium RIFCSPHIGHO2_01_FULL_40_15</name>
    <dbReference type="NCBI Taxonomy" id="1798376"/>
    <lineage>
        <taxon>Bacteria</taxon>
        <taxon>Candidatus Gottesmaniibacteriota</taxon>
    </lineage>
</organism>
<comment type="caution">
    <text evidence="2">The sequence shown here is derived from an EMBL/GenBank/DDBJ whole genome shotgun (WGS) entry which is preliminary data.</text>
</comment>
<dbReference type="AlphaFoldDB" id="A0A1F5Z3V9"/>
<dbReference type="EMBL" id="MFJF01000012">
    <property type="protein sequence ID" value="OGG07004.1"/>
    <property type="molecule type" value="Genomic_DNA"/>
</dbReference>
<sequence length="69" mass="7754">MFKKSESETTRGNDKAASLASHCEKLPHEGQFRVNEKRIKSKNTVTGNMNKNNNNFLILLILGAVIRLP</sequence>
<feature type="region of interest" description="Disordered" evidence="1">
    <location>
        <begin position="1"/>
        <end position="21"/>
    </location>
</feature>
<evidence type="ECO:0000313" key="3">
    <source>
        <dbReference type="Proteomes" id="UP000177354"/>
    </source>
</evidence>
<gene>
    <name evidence="2" type="ORF">A2777_04000</name>
</gene>
<evidence type="ECO:0000256" key="1">
    <source>
        <dbReference type="SAM" id="MobiDB-lite"/>
    </source>
</evidence>
<dbReference type="Proteomes" id="UP000177354">
    <property type="component" value="Unassembled WGS sequence"/>
</dbReference>
<name>A0A1F5Z3V9_9BACT</name>
<feature type="compositionally biased region" description="Basic and acidic residues" evidence="1">
    <location>
        <begin position="1"/>
        <end position="14"/>
    </location>
</feature>
<reference evidence="2 3" key="1">
    <citation type="journal article" date="2016" name="Nat. Commun.">
        <title>Thousands of microbial genomes shed light on interconnected biogeochemical processes in an aquifer system.</title>
        <authorList>
            <person name="Anantharaman K."/>
            <person name="Brown C.T."/>
            <person name="Hug L.A."/>
            <person name="Sharon I."/>
            <person name="Castelle C.J."/>
            <person name="Probst A.J."/>
            <person name="Thomas B.C."/>
            <person name="Singh A."/>
            <person name="Wilkins M.J."/>
            <person name="Karaoz U."/>
            <person name="Brodie E.L."/>
            <person name="Williams K.H."/>
            <person name="Hubbard S.S."/>
            <person name="Banfield J.F."/>
        </authorList>
    </citation>
    <scope>NUCLEOTIDE SEQUENCE [LARGE SCALE GENOMIC DNA]</scope>
</reference>
<proteinExistence type="predicted"/>
<evidence type="ECO:0000313" key="2">
    <source>
        <dbReference type="EMBL" id="OGG07004.1"/>
    </source>
</evidence>
<accession>A0A1F5Z3V9</accession>